<keyword evidence="3" id="KW-1185">Reference proteome</keyword>
<gene>
    <name evidence="2" type="ORF">PBV87_19095</name>
</gene>
<dbReference type="RefSeq" id="WP_271013393.1">
    <property type="nucleotide sequence ID" value="NZ_JAQIFT010000066.1"/>
</dbReference>
<dbReference type="EMBL" id="JAQIFT010000066">
    <property type="protein sequence ID" value="MDA3733588.1"/>
    <property type="molecule type" value="Genomic_DNA"/>
</dbReference>
<dbReference type="Pfam" id="PF04307">
    <property type="entry name" value="YdjM"/>
    <property type="match status" value="1"/>
</dbReference>
<organism evidence="2 3">
    <name type="scientific">Holtiella tumoricola</name>
    <dbReference type="NCBI Taxonomy" id="3018743"/>
    <lineage>
        <taxon>Bacteria</taxon>
        <taxon>Bacillati</taxon>
        <taxon>Bacillota</taxon>
        <taxon>Clostridia</taxon>
        <taxon>Lachnospirales</taxon>
        <taxon>Cellulosilyticaceae</taxon>
        <taxon>Holtiella</taxon>
    </lineage>
</organism>
<evidence type="ECO:0000313" key="3">
    <source>
        <dbReference type="Proteomes" id="UP001169242"/>
    </source>
</evidence>
<reference evidence="2" key="1">
    <citation type="journal article" date="2023" name="Int. J. Syst. Evol. Microbiol.">
        <title>&lt;i&gt;Holtiella tumoricola&lt;/i&gt; gen. nov. sp. nov., isolated from a human clinical sample.</title>
        <authorList>
            <person name="Allen-Vercoe E."/>
            <person name="Daigneault M.C."/>
            <person name="Vancuren S.J."/>
            <person name="Cochrane K."/>
            <person name="O'Neal L.L."/>
            <person name="Sankaranarayanan K."/>
            <person name="Lawson P.A."/>
        </authorList>
    </citation>
    <scope>NUCLEOTIDE SEQUENCE</scope>
    <source>
        <strain evidence="2">CC70A</strain>
    </source>
</reference>
<accession>A0AA42DRG8</accession>
<proteinExistence type="predicted"/>
<keyword evidence="1" id="KW-0472">Membrane</keyword>
<evidence type="ECO:0000256" key="1">
    <source>
        <dbReference type="SAM" id="Phobius"/>
    </source>
</evidence>
<dbReference type="Proteomes" id="UP001169242">
    <property type="component" value="Unassembled WGS sequence"/>
</dbReference>
<keyword evidence="2" id="KW-0378">Hydrolase</keyword>
<dbReference type="PANTHER" id="PTHR35531:SF1">
    <property type="entry name" value="INNER MEMBRANE PROTEIN YBCI-RELATED"/>
    <property type="match status" value="1"/>
</dbReference>
<sequence length="134" mass="14668">MDYKTHLTGGIALGIGTVYLSQKVNLNIQPLLLVGGAAIGSLLPDIDHPKSYLGNKIPILPTLLYNSVGHRSLTHSLLFAAIISTLLGFIDITLGIGMFIGIISHILLDMLTPQGVSYLYPLKKKRIKWFKFKP</sequence>
<dbReference type="GO" id="GO:0016787">
    <property type="term" value="F:hydrolase activity"/>
    <property type="evidence" value="ECO:0007669"/>
    <property type="project" value="UniProtKB-KW"/>
</dbReference>
<keyword evidence="1" id="KW-0812">Transmembrane</keyword>
<evidence type="ECO:0000313" key="2">
    <source>
        <dbReference type="EMBL" id="MDA3733588.1"/>
    </source>
</evidence>
<dbReference type="AlphaFoldDB" id="A0AA42DRG8"/>
<dbReference type="PANTHER" id="PTHR35531">
    <property type="entry name" value="INNER MEMBRANE PROTEIN YBCI-RELATED"/>
    <property type="match status" value="1"/>
</dbReference>
<comment type="caution">
    <text evidence="2">The sequence shown here is derived from an EMBL/GenBank/DDBJ whole genome shotgun (WGS) entry which is preliminary data.</text>
</comment>
<feature type="transmembrane region" description="Helical" evidence="1">
    <location>
        <begin position="77"/>
        <end position="108"/>
    </location>
</feature>
<keyword evidence="1" id="KW-1133">Transmembrane helix</keyword>
<protein>
    <submittedName>
        <fullName evidence="2">Metal-dependent hydrolase</fullName>
    </submittedName>
</protein>
<name>A0AA42DRG8_9FIRM</name>
<dbReference type="InterPro" id="IPR007404">
    <property type="entry name" value="YdjM-like"/>
</dbReference>